<accession>A0A834MZJ0</accession>
<keyword evidence="2" id="KW-1185">Reference proteome</keyword>
<evidence type="ECO:0000313" key="1">
    <source>
        <dbReference type="EMBL" id="KAF7388683.1"/>
    </source>
</evidence>
<sequence length="165" mass="19842">MHKLRIYLEQKTGPTELNKITAVFDCHFFHFVRLIDAFRQILRFNVNVVLRALKNLSEIHWQLVKKILRYLKDTINIGLFYRNMDNIEIYSDSDFARDKEFIKSTVNILQTRLSEMRENMPCPENEVMFQQHPISNVPKYVAQSMQNWLNNKNYKLLHWPAQVQI</sequence>
<dbReference type="PANTHER" id="PTHR11439:SF483">
    <property type="entry name" value="PEPTIDE SYNTHASE GLIP-LIKE, PUTATIVE (AFU_ORTHOLOGUE AFUA_3G12920)-RELATED"/>
    <property type="match status" value="1"/>
</dbReference>
<dbReference type="AlphaFoldDB" id="A0A834MZJ0"/>
<reference evidence="1" key="1">
    <citation type="journal article" date="2020" name="G3 (Bethesda)">
        <title>High-Quality Assemblies for Three Invasive Social Wasps from the &lt;i&gt;Vespula&lt;/i&gt; Genus.</title>
        <authorList>
            <person name="Harrop T.W.R."/>
            <person name="Guhlin J."/>
            <person name="McLaughlin G.M."/>
            <person name="Permina E."/>
            <person name="Stockwell P."/>
            <person name="Gilligan J."/>
            <person name="Le Lec M.F."/>
            <person name="Gruber M.A.M."/>
            <person name="Quinn O."/>
            <person name="Lovegrove M."/>
            <person name="Duncan E.J."/>
            <person name="Remnant E.J."/>
            <person name="Van Eeckhoven J."/>
            <person name="Graham B."/>
            <person name="Knapp R.A."/>
            <person name="Langford K.W."/>
            <person name="Kronenberg Z."/>
            <person name="Press M.O."/>
            <person name="Eacker S.M."/>
            <person name="Wilson-Rankin E.E."/>
            <person name="Purcell J."/>
            <person name="Lester P.J."/>
            <person name="Dearden P.K."/>
        </authorList>
    </citation>
    <scope>NUCLEOTIDE SEQUENCE</scope>
    <source>
        <strain evidence="1">Linc-1</strain>
    </source>
</reference>
<protein>
    <submittedName>
        <fullName evidence="1">Uncharacterized protein</fullName>
    </submittedName>
</protein>
<comment type="caution">
    <text evidence="1">The sequence shown here is derived from an EMBL/GenBank/DDBJ whole genome shotgun (WGS) entry which is preliminary data.</text>
</comment>
<name>A0A834MZJ0_VESGE</name>
<organism evidence="1 2">
    <name type="scientific">Vespula germanica</name>
    <name type="common">German yellow jacket</name>
    <name type="synonym">Paravespula germanica</name>
    <dbReference type="NCBI Taxonomy" id="30212"/>
    <lineage>
        <taxon>Eukaryota</taxon>
        <taxon>Metazoa</taxon>
        <taxon>Ecdysozoa</taxon>
        <taxon>Arthropoda</taxon>
        <taxon>Hexapoda</taxon>
        <taxon>Insecta</taxon>
        <taxon>Pterygota</taxon>
        <taxon>Neoptera</taxon>
        <taxon>Endopterygota</taxon>
        <taxon>Hymenoptera</taxon>
        <taxon>Apocrita</taxon>
        <taxon>Aculeata</taxon>
        <taxon>Vespoidea</taxon>
        <taxon>Vespidae</taxon>
        <taxon>Vespinae</taxon>
        <taxon>Vespula</taxon>
    </lineage>
</organism>
<dbReference type="EMBL" id="JACSDZ010000013">
    <property type="protein sequence ID" value="KAF7388683.1"/>
    <property type="molecule type" value="Genomic_DNA"/>
</dbReference>
<gene>
    <name evidence="1" type="ORF">HZH68_012625</name>
</gene>
<evidence type="ECO:0000313" key="2">
    <source>
        <dbReference type="Proteomes" id="UP000617340"/>
    </source>
</evidence>
<dbReference type="PANTHER" id="PTHR11439">
    <property type="entry name" value="GAG-POL-RELATED RETROTRANSPOSON"/>
    <property type="match status" value="1"/>
</dbReference>
<dbReference type="Proteomes" id="UP000617340">
    <property type="component" value="Unassembled WGS sequence"/>
</dbReference>
<proteinExistence type="predicted"/>